<evidence type="ECO:0000313" key="2">
    <source>
        <dbReference type="EMBL" id="SAL98084.1"/>
    </source>
</evidence>
<dbReference type="Proteomes" id="UP000078561">
    <property type="component" value="Unassembled WGS sequence"/>
</dbReference>
<dbReference type="InParanoid" id="A0A163JAM0"/>
<feature type="region of interest" description="Disordered" evidence="1">
    <location>
        <begin position="1"/>
        <end position="59"/>
    </location>
</feature>
<sequence length="185" mass="20300">MYFSLPTVEERQQQQQPSNSGSSSSAHLSSSSSASLPSLPTLNRPTPSTSTPRSLPPNMNFLTDERLLEIVENLEDHWRSPPILTPTTLAVIFNNRHNDISSPFPPLRLNSTSEKNTISTASLQCFLSQFQKMVAQHIPPLEKIIQDDAILCGIRDGDTSIPPLSALDHLTQILATMNQGPSLSN</sequence>
<dbReference type="EMBL" id="LT552047">
    <property type="protein sequence ID" value="SAL98084.1"/>
    <property type="molecule type" value="Genomic_DNA"/>
</dbReference>
<evidence type="ECO:0000256" key="1">
    <source>
        <dbReference type="SAM" id="MobiDB-lite"/>
    </source>
</evidence>
<gene>
    <name evidence="2" type="primary">ABSGL_03611.1 scaffold 4609</name>
</gene>
<accession>A0A163JAM0</accession>
<protein>
    <submittedName>
        <fullName evidence="2">Uncharacterized protein</fullName>
    </submittedName>
</protein>
<feature type="compositionally biased region" description="Low complexity" evidence="1">
    <location>
        <begin position="13"/>
        <end position="58"/>
    </location>
</feature>
<dbReference type="AlphaFoldDB" id="A0A163JAM0"/>
<evidence type="ECO:0000313" key="3">
    <source>
        <dbReference type="Proteomes" id="UP000078561"/>
    </source>
</evidence>
<dbReference type="OrthoDB" id="2220023at2759"/>
<proteinExistence type="predicted"/>
<keyword evidence="3" id="KW-1185">Reference proteome</keyword>
<reference evidence="2" key="1">
    <citation type="submission" date="2016-04" db="EMBL/GenBank/DDBJ databases">
        <authorList>
            <person name="Evans L.H."/>
            <person name="Alamgir A."/>
            <person name="Owens N."/>
            <person name="Weber N.D."/>
            <person name="Virtaneva K."/>
            <person name="Barbian K."/>
            <person name="Babar A."/>
            <person name="Rosenke K."/>
        </authorList>
    </citation>
    <scope>NUCLEOTIDE SEQUENCE [LARGE SCALE GENOMIC DNA]</scope>
    <source>
        <strain evidence="2">CBS 101.48</strain>
    </source>
</reference>
<organism evidence="2">
    <name type="scientific">Absidia glauca</name>
    <name type="common">Pin mould</name>
    <dbReference type="NCBI Taxonomy" id="4829"/>
    <lineage>
        <taxon>Eukaryota</taxon>
        <taxon>Fungi</taxon>
        <taxon>Fungi incertae sedis</taxon>
        <taxon>Mucoromycota</taxon>
        <taxon>Mucoromycotina</taxon>
        <taxon>Mucoromycetes</taxon>
        <taxon>Mucorales</taxon>
        <taxon>Cunninghamellaceae</taxon>
        <taxon>Absidia</taxon>
    </lineage>
</organism>
<name>A0A163JAM0_ABSGL</name>